<organism evidence="1">
    <name type="scientific">OCS116 cluster bacterium</name>
    <dbReference type="NCBI Taxonomy" id="2030921"/>
    <lineage>
        <taxon>Bacteria</taxon>
        <taxon>Pseudomonadati</taxon>
        <taxon>Pseudomonadota</taxon>
        <taxon>Alphaproteobacteria</taxon>
        <taxon>OCS116 cluster</taxon>
    </lineage>
</organism>
<sequence>MESKMSSYYAAEVLFSPDGEEEQDLLIGSILCCPETVFMEYKIVNDELKTLTKDAKLLKNYKAHIKNFIKALDDFKATGETDYSLFENPSPDHVNFSEFSEIKPDGLPEGLKNQFDELVAELKSEA</sequence>
<dbReference type="EMBL" id="NVUS01000041">
    <property type="protein sequence ID" value="PCI96575.1"/>
    <property type="molecule type" value="Genomic_DNA"/>
</dbReference>
<proteinExistence type="predicted"/>
<name>A0A2A4YQH2_9PROT</name>
<accession>A0A2A4YQH2</accession>
<reference evidence="1" key="2">
    <citation type="journal article" date="2018" name="ISME J.">
        <title>A dynamic microbial community with high functional redundancy inhabits the cold, oxic subseafloor aquifer.</title>
        <authorList>
            <person name="Tully B.J."/>
            <person name="Wheat C.G."/>
            <person name="Glazer B.T."/>
            <person name="Huber J.A."/>
        </authorList>
    </citation>
    <scope>NUCLEOTIDE SEQUENCE</scope>
    <source>
        <strain evidence="1">NORP83</strain>
    </source>
</reference>
<protein>
    <submittedName>
        <fullName evidence="1">Uncharacterized protein</fullName>
    </submittedName>
</protein>
<evidence type="ECO:0000313" key="1">
    <source>
        <dbReference type="EMBL" id="PCI96575.1"/>
    </source>
</evidence>
<comment type="caution">
    <text evidence="1">The sequence shown here is derived from an EMBL/GenBank/DDBJ whole genome shotgun (WGS) entry which is preliminary data.</text>
</comment>
<gene>
    <name evidence="1" type="ORF">COB13_17305</name>
</gene>
<dbReference type="AlphaFoldDB" id="A0A2A4YQH2"/>
<reference key="1">
    <citation type="submission" date="2017-08" db="EMBL/GenBank/DDBJ databases">
        <title>A dynamic microbial community with high functional redundancy inhabits the cold, oxic subseafloor aquifer.</title>
        <authorList>
            <person name="Tully B.J."/>
            <person name="Wheat C.G."/>
            <person name="Glazer B.T."/>
            <person name="Huber J.A."/>
        </authorList>
    </citation>
    <scope>NUCLEOTIDE SEQUENCE [LARGE SCALE GENOMIC DNA]</scope>
</reference>